<dbReference type="SUPFAM" id="SSF103473">
    <property type="entry name" value="MFS general substrate transporter"/>
    <property type="match status" value="1"/>
</dbReference>
<dbReference type="InterPro" id="IPR050327">
    <property type="entry name" value="Proton-linked_MCT"/>
</dbReference>
<evidence type="ECO:0000313" key="2">
    <source>
        <dbReference type="EMBL" id="KAH9373811.1"/>
    </source>
</evidence>
<keyword evidence="3" id="KW-1185">Reference proteome</keyword>
<comment type="caution">
    <text evidence="2">The sequence shown here is derived from an EMBL/GenBank/DDBJ whole genome shotgun (WGS) entry which is preliminary data.</text>
</comment>
<proteinExistence type="predicted"/>
<dbReference type="VEuPathDB" id="VectorBase:HLOH_063025"/>
<evidence type="ECO:0000313" key="3">
    <source>
        <dbReference type="Proteomes" id="UP000821853"/>
    </source>
</evidence>
<dbReference type="InterPro" id="IPR011701">
    <property type="entry name" value="MFS"/>
</dbReference>
<gene>
    <name evidence="2" type="ORF">HPB48_007467</name>
</gene>
<evidence type="ECO:0000256" key="1">
    <source>
        <dbReference type="SAM" id="Phobius"/>
    </source>
</evidence>
<protein>
    <recommendedName>
        <fullName evidence="4">Monocarboxylate transporter</fullName>
    </recommendedName>
</protein>
<keyword evidence="1" id="KW-1133">Transmembrane helix</keyword>
<organism evidence="2 3">
    <name type="scientific">Haemaphysalis longicornis</name>
    <name type="common">Bush tick</name>
    <dbReference type="NCBI Taxonomy" id="44386"/>
    <lineage>
        <taxon>Eukaryota</taxon>
        <taxon>Metazoa</taxon>
        <taxon>Ecdysozoa</taxon>
        <taxon>Arthropoda</taxon>
        <taxon>Chelicerata</taxon>
        <taxon>Arachnida</taxon>
        <taxon>Acari</taxon>
        <taxon>Parasitiformes</taxon>
        <taxon>Ixodida</taxon>
        <taxon>Ixodoidea</taxon>
        <taxon>Ixodidae</taxon>
        <taxon>Haemaphysalinae</taxon>
        <taxon>Haemaphysalis</taxon>
    </lineage>
</organism>
<feature type="transmembrane region" description="Helical" evidence="1">
    <location>
        <begin position="105"/>
        <end position="126"/>
    </location>
</feature>
<feature type="transmembrane region" description="Helical" evidence="1">
    <location>
        <begin position="369"/>
        <end position="395"/>
    </location>
</feature>
<dbReference type="InterPro" id="IPR036259">
    <property type="entry name" value="MFS_trans_sf"/>
</dbReference>
<accession>A0A9J6GF24</accession>
<dbReference type="Gene3D" id="1.20.1250.20">
    <property type="entry name" value="MFS general substrate transporter like domains"/>
    <property type="match status" value="2"/>
</dbReference>
<feature type="transmembrane region" description="Helical" evidence="1">
    <location>
        <begin position="71"/>
        <end position="93"/>
    </location>
</feature>
<dbReference type="OMA" id="KYITIRT"/>
<reference evidence="2 3" key="1">
    <citation type="journal article" date="2020" name="Cell">
        <title>Large-Scale Comparative Analyses of Tick Genomes Elucidate Their Genetic Diversity and Vector Capacities.</title>
        <authorList>
            <consortium name="Tick Genome and Microbiome Consortium (TIGMIC)"/>
            <person name="Jia N."/>
            <person name="Wang J."/>
            <person name="Shi W."/>
            <person name="Du L."/>
            <person name="Sun Y."/>
            <person name="Zhan W."/>
            <person name="Jiang J.F."/>
            <person name="Wang Q."/>
            <person name="Zhang B."/>
            <person name="Ji P."/>
            <person name="Bell-Sakyi L."/>
            <person name="Cui X.M."/>
            <person name="Yuan T.T."/>
            <person name="Jiang B.G."/>
            <person name="Yang W.F."/>
            <person name="Lam T.T."/>
            <person name="Chang Q.C."/>
            <person name="Ding S.J."/>
            <person name="Wang X.J."/>
            <person name="Zhu J.G."/>
            <person name="Ruan X.D."/>
            <person name="Zhao L."/>
            <person name="Wei J.T."/>
            <person name="Ye R.Z."/>
            <person name="Que T.C."/>
            <person name="Du C.H."/>
            <person name="Zhou Y.H."/>
            <person name="Cheng J.X."/>
            <person name="Dai P.F."/>
            <person name="Guo W.B."/>
            <person name="Han X.H."/>
            <person name="Huang E.J."/>
            <person name="Li L.F."/>
            <person name="Wei W."/>
            <person name="Gao Y.C."/>
            <person name="Liu J.Z."/>
            <person name="Shao H.Z."/>
            <person name="Wang X."/>
            <person name="Wang C.C."/>
            <person name="Yang T.C."/>
            <person name="Huo Q.B."/>
            <person name="Li W."/>
            <person name="Chen H.Y."/>
            <person name="Chen S.E."/>
            <person name="Zhou L.G."/>
            <person name="Ni X.B."/>
            <person name="Tian J.H."/>
            <person name="Sheng Y."/>
            <person name="Liu T."/>
            <person name="Pan Y.S."/>
            <person name="Xia L.Y."/>
            <person name="Li J."/>
            <person name="Zhao F."/>
            <person name="Cao W.C."/>
        </authorList>
    </citation>
    <scope>NUCLEOTIDE SEQUENCE [LARGE SCALE GENOMIC DNA]</scope>
    <source>
        <strain evidence="2">HaeL-2018</strain>
    </source>
</reference>
<evidence type="ECO:0008006" key="4">
    <source>
        <dbReference type="Google" id="ProtNLM"/>
    </source>
</evidence>
<dbReference type="PANTHER" id="PTHR11360">
    <property type="entry name" value="MONOCARBOXYLATE TRANSPORTER"/>
    <property type="match status" value="1"/>
</dbReference>
<dbReference type="Proteomes" id="UP000821853">
    <property type="component" value="Chromosome 4"/>
</dbReference>
<dbReference type="EMBL" id="JABSTR010000006">
    <property type="protein sequence ID" value="KAH9373811.1"/>
    <property type="molecule type" value="Genomic_DNA"/>
</dbReference>
<feature type="transmembrane region" description="Helical" evidence="1">
    <location>
        <begin position="402"/>
        <end position="425"/>
    </location>
</feature>
<feature type="transmembrane region" description="Helical" evidence="1">
    <location>
        <begin position="132"/>
        <end position="153"/>
    </location>
</feature>
<dbReference type="GO" id="GO:0008028">
    <property type="term" value="F:monocarboxylic acid transmembrane transporter activity"/>
    <property type="evidence" value="ECO:0007669"/>
    <property type="project" value="TreeGrafter"/>
</dbReference>
<keyword evidence="1" id="KW-0472">Membrane</keyword>
<keyword evidence="1" id="KW-0812">Transmembrane</keyword>
<sequence length="480" mass="52373">MYAIYLCSILKTCPVYPLPTTILSSSRIHSGLLGGILNKYITIRTILLLCCSFNGLLMSSCFFATGIWYLIIILGVFNGIAVGGIRLTSVIVTKHFLRYRAAASGINMAGLSVGGFLLSPLLQFLFDQYSFRGALLICGGISLNSVAAALLCGDPEEAKPTTKMAEENGTPILIHNIRLQAPLEEAANGSLHDEFTCGFHEKANDAIDNHVKNLVKYHDSYVKFRECSYCELEQPTDGIHADGIKNGDCTISAPSKRGQDLGQDDAVSAEHTFAFMLKPRFYLVTLTHLAIFNNMATCLTVLVDFAVDCGFPKWNAVLLMTAYSSADFVARLCSGWVTDRGCMSRNSWTALCLLCWTLALAAMPLGRSYYALFVCVIVSGWCNGSTLSLVPVLYAEVVHIQHYAVCFGAGSTLVGLGCLLRPLLIGYFRDHLGGYGGLFYFSSGCTFATVVFWVWLAVCSRQRTKTRKPLGTLDDSPGTR</sequence>
<feature type="transmembrane region" description="Helical" evidence="1">
    <location>
        <begin position="437"/>
        <end position="458"/>
    </location>
</feature>
<dbReference type="Pfam" id="PF07690">
    <property type="entry name" value="MFS_1"/>
    <property type="match status" value="2"/>
</dbReference>
<dbReference type="AlphaFoldDB" id="A0A9J6GF24"/>
<dbReference type="PANTHER" id="PTHR11360:SF303">
    <property type="entry name" value="MAJOR FACILITATOR SUPERFAMILY (MFS) PROFILE DOMAIN-CONTAINING PROTEIN"/>
    <property type="match status" value="1"/>
</dbReference>
<dbReference type="OrthoDB" id="6515633at2759"/>
<name>A0A9J6GF24_HAELO</name>
<feature type="transmembrane region" description="Helical" evidence="1">
    <location>
        <begin position="281"/>
        <end position="302"/>
    </location>
</feature>